<dbReference type="EMBL" id="LDRK01000109">
    <property type="protein sequence ID" value="KTR81912.1"/>
    <property type="molecule type" value="Genomic_DNA"/>
</dbReference>
<feature type="transmembrane region" description="Helical" evidence="1">
    <location>
        <begin position="12"/>
        <end position="30"/>
    </location>
</feature>
<proteinExistence type="predicted"/>
<evidence type="ECO:0000256" key="1">
    <source>
        <dbReference type="SAM" id="Phobius"/>
    </source>
</evidence>
<keyword evidence="3" id="KW-1185">Reference proteome</keyword>
<dbReference type="PATRIC" id="fig|1079994.3.peg.217"/>
<keyword evidence="1" id="KW-0472">Membrane</keyword>
<dbReference type="RefSeq" id="WP_058594661.1">
    <property type="nucleotide sequence ID" value="NZ_LDRK01000109.1"/>
</dbReference>
<keyword evidence="1" id="KW-0812">Transmembrane</keyword>
<keyword evidence="1" id="KW-1133">Transmembrane helix</keyword>
<accession>A0A147EC66</accession>
<evidence type="ECO:0000313" key="3">
    <source>
        <dbReference type="Proteomes" id="UP000070810"/>
    </source>
</evidence>
<dbReference type="AlphaFoldDB" id="A0A147EC66"/>
<feature type="transmembrane region" description="Helical" evidence="1">
    <location>
        <begin position="125"/>
        <end position="147"/>
    </location>
</feature>
<comment type="caution">
    <text evidence="2">The sequence shown here is derived from an EMBL/GenBank/DDBJ whole genome shotgun (WGS) entry which is preliminary data.</text>
</comment>
<protein>
    <submittedName>
        <fullName evidence="2">Uncharacterized protein</fullName>
    </submittedName>
</protein>
<feature type="transmembrane region" description="Helical" evidence="1">
    <location>
        <begin position="36"/>
        <end position="55"/>
    </location>
</feature>
<dbReference type="OrthoDB" id="5125396at2"/>
<reference evidence="2 3" key="1">
    <citation type="journal article" date="2016" name="Front. Microbiol.">
        <title>Genomic Resource of Rice Seed Associated Bacteria.</title>
        <authorList>
            <person name="Midha S."/>
            <person name="Bansal K."/>
            <person name="Sharma S."/>
            <person name="Kumar N."/>
            <person name="Patil P.P."/>
            <person name="Chaudhry V."/>
            <person name="Patil P.B."/>
        </authorList>
    </citation>
    <scope>NUCLEOTIDE SEQUENCE [LARGE SCALE GENOMIC DNA]</scope>
    <source>
        <strain evidence="2 3">NS354</strain>
    </source>
</reference>
<name>A0A147EC66_9MICO</name>
<evidence type="ECO:0000313" key="2">
    <source>
        <dbReference type="EMBL" id="KTR81912.1"/>
    </source>
</evidence>
<feature type="transmembrane region" description="Helical" evidence="1">
    <location>
        <begin position="67"/>
        <end position="88"/>
    </location>
</feature>
<organism evidence="2 3">
    <name type="scientific">Leucobacter chromiiresistens</name>
    <dbReference type="NCBI Taxonomy" id="1079994"/>
    <lineage>
        <taxon>Bacteria</taxon>
        <taxon>Bacillati</taxon>
        <taxon>Actinomycetota</taxon>
        <taxon>Actinomycetes</taxon>
        <taxon>Micrococcales</taxon>
        <taxon>Microbacteriaceae</taxon>
        <taxon>Leucobacter</taxon>
    </lineage>
</organism>
<dbReference type="Proteomes" id="UP000070810">
    <property type="component" value="Unassembled WGS sequence"/>
</dbReference>
<sequence>MTTSRAERTSRGLVVAALASFVAIFSHTVADGGSVPVLGAVLALVFAAPVCIALTGRRLSWVRLSTAVALSQFAFHGLLVAGLGGGSFSFGGAAHLHRAGVIAQRLASDAPSSVLHADHGGGAMWIAHACAALVTVLAIGAGERALVAILGLGRLRRVAALLDWAPRVVGAPRPLLAAWRRTAPRLAVLTEMRRRGPPLAA</sequence>
<gene>
    <name evidence="2" type="ORF">NS354_11800</name>
</gene>